<dbReference type="EMBL" id="KL198011">
    <property type="protein sequence ID" value="KDQ24917.1"/>
    <property type="molecule type" value="Genomic_DNA"/>
</dbReference>
<feature type="compositionally biased region" description="Polar residues" evidence="1">
    <location>
        <begin position="213"/>
        <end position="225"/>
    </location>
</feature>
<feature type="compositionally biased region" description="Basic and acidic residues" evidence="1">
    <location>
        <begin position="442"/>
        <end position="453"/>
    </location>
</feature>
<gene>
    <name evidence="2" type="ORF">PLEOSDRAFT_170148</name>
</gene>
<evidence type="ECO:0000256" key="1">
    <source>
        <dbReference type="SAM" id="MobiDB-lite"/>
    </source>
</evidence>
<organism evidence="2 3">
    <name type="scientific">Pleurotus ostreatus (strain PC15)</name>
    <name type="common">Oyster mushroom</name>
    <dbReference type="NCBI Taxonomy" id="1137138"/>
    <lineage>
        <taxon>Eukaryota</taxon>
        <taxon>Fungi</taxon>
        <taxon>Dikarya</taxon>
        <taxon>Basidiomycota</taxon>
        <taxon>Agaricomycotina</taxon>
        <taxon>Agaricomycetes</taxon>
        <taxon>Agaricomycetidae</taxon>
        <taxon>Agaricales</taxon>
        <taxon>Pleurotineae</taxon>
        <taxon>Pleurotaceae</taxon>
        <taxon>Pleurotus</taxon>
    </lineage>
</organism>
<dbReference type="InParanoid" id="A0A067NLD4"/>
<feature type="region of interest" description="Disordered" evidence="1">
    <location>
        <begin position="202"/>
        <end position="239"/>
    </location>
</feature>
<protein>
    <submittedName>
        <fullName evidence="2">Uncharacterized protein</fullName>
    </submittedName>
</protein>
<feature type="compositionally biased region" description="Polar residues" evidence="1">
    <location>
        <begin position="615"/>
        <end position="633"/>
    </location>
</feature>
<dbReference type="AlphaFoldDB" id="A0A067NLD4"/>
<feature type="region of interest" description="Disordered" evidence="1">
    <location>
        <begin position="141"/>
        <end position="163"/>
    </location>
</feature>
<evidence type="ECO:0000313" key="3">
    <source>
        <dbReference type="Proteomes" id="UP000027073"/>
    </source>
</evidence>
<evidence type="ECO:0000313" key="2">
    <source>
        <dbReference type="EMBL" id="KDQ24917.1"/>
    </source>
</evidence>
<feature type="region of interest" description="Disordered" evidence="1">
    <location>
        <begin position="610"/>
        <end position="633"/>
    </location>
</feature>
<sequence length="633" mass="67596">MAATEIFQTIAKIWLAFVGFICSLFSKSSKHEDDAKPPILPLTANKPVANHGAPELARTHVHTEDAAILSLTQFKGPRNFVVAGMMPYYEDGTERFIRDIPIPQSPMDYHSTPYAGSLNPLSKSAITSLYTSFAATKSDLSTPQSFGASKDTRPGITQADCGPATLLDRSPQVQEIVLDLKHATLVNFDNWVFQDSEDVDAGLKESNEGTPCAGTSSCETSLADNESTEAIEPRPSTDKLKKCSDSVSRDVIVDFACLPTYPISALSASSTCAFSDIPPSGDNPAGAECVPLPIANTASCHWTSDIPLSPEQQRKGRISLTPYPEGMSMTIDFGSPELANLTATLEAIKRLDDPPTGNDQLSEDSPTAMEILSNTIVVRVEEPLAVDPSSMAAEANGDKIHFEALPPVSVFLQAIPTPNPDLTWVVDHRPGKENDATPTPDVPRDKIPAEDKAKRKPLSTVAIGSTADKADIRDRDRYRGAAYSRVLPKPCLSASSSMTSVALATVPQITSSPVLQNSGTPPLLSGVCVMSTSSTAIQGQSKPSENRMVRNMTGTPRGVSFDSKDINVRQDDGTVCSNGKARRRKSILQCSTPDSNVKHGVRVAKGNLHEKSKSLSKSTGCQVKASTSGGLVN</sequence>
<proteinExistence type="predicted"/>
<name>A0A067NLD4_PLEO1</name>
<feature type="region of interest" description="Disordered" evidence="1">
    <location>
        <begin position="430"/>
        <end position="458"/>
    </location>
</feature>
<reference evidence="3" key="1">
    <citation type="journal article" date="2014" name="Proc. Natl. Acad. Sci. U.S.A.">
        <title>Extensive sampling of basidiomycete genomes demonstrates inadequacy of the white-rot/brown-rot paradigm for wood decay fungi.</title>
        <authorList>
            <person name="Riley R."/>
            <person name="Salamov A.A."/>
            <person name="Brown D.W."/>
            <person name="Nagy L.G."/>
            <person name="Floudas D."/>
            <person name="Held B.W."/>
            <person name="Levasseur A."/>
            <person name="Lombard V."/>
            <person name="Morin E."/>
            <person name="Otillar R."/>
            <person name="Lindquist E.A."/>
            <person name="Sun H."/>
            <person name="LaButti K.M."/>
            <person name="Schmutz J."/>
            <person name="Jabbour D."/>
            <person name="Luo H."/>
            <person name="Baker S.E."/>
            <person name="Pisabarro A.G."/>
            <person name="Walton J.D."/>
            <person name="Blanchette R.A."/>
            <person name="Henrissat B."/>
            <person name="Martin F."/>
            <person name="Cullen D."/>
            <person name="Hibbett D.S."/>
            <person name="Grigoriev I.V."/>
        </authorList>
    </citation>
    <scope>NUCLEOTIDE SEQUENCE [LARGE SCALE GENOMIC DNA]</scope>
    <source>
        <strain evidence="3">PC15</strain>
    </source>
</reference>
<dbReference type="HOGENOM" id="CLU_432188_0_0_1"/>
<dbReference type="VEuPathDB" id="FungiDB:PLEOSDRAFT_170148"/>
<accession>A0A067NLD4</accession>
<dbReference type="OrthoDB" id="3010028at2759"/>
<dbReference type="Proteomes" id="UP000027073">
    <property type="component" value="Unassembled WGS sequence"/>
</dbReference>